<gene>
    <name evidence="1" type="ORF">GCM10007422_35670</name>
    <name evidence="2" type="ORF">GGQ60_003822</name>
</gene>
<dbReference type="EMBL" id="JACIEF010000003">
    <property type="protein sequence ID" value="MBB4109813.1"/>
    <property type="molecule type" value="Genomic_DNA"/>
</dbReference>
<name>A0A7W6KDK1_9SPHI</name>
<dbReference type="CDD" id="cd07820">
    <property type="entry name" value="SRPBCC_3"/>
    <property type="match status" value="1"/>
</dbReference>
<comment type="caution">
    <text evidence="2">The sequence shown here is derived from an EMBL/GenBank/DDBJ whole genome shotgun (WGS) entry which is preliminary data.</text>
</comment>
<dbReference type="AlphaFoldDB" id="A0A7W6KDK1"/>
<dbReference type="RefSeq" id="WP_183767088.1">
    <property type="nucleotide sequence ID" value="NZ_BMHZ01000003.1"/>
</dbReference>
<dbReference type="Gene3D" id="3.30.530.20">
    <property type="match status" value="1"/>
</dbReference>
<protein>
    <submittedName>
        <fullName evidence="2">Ligand-binding SRPBCC domain-containing protein</fullName>
    </submittedName>
</protein>
<sequence>MPTLILKTRINAPREKCFDLSRSLDLHTESMKGHKEKAIGGKLTGLIGSGEQVTWQARHFGINFKMTNKITAMKKPFYFVDEMLNGPFKVLHHQHHFTAAGAGTEMTDIFTFRSPMGLIGRIIDSLFLKRYLNRLLTIRNQAIKSVAELP</sequence>
<organism evidence="2 3">
    <name type="scientific">Pedobacter zeae</name>
    <dbReference type="NCBI Taxonomy" id="1737356"/>
    <lineage>
        <taxon>Bacteria</taxon>
        <taxon>Pseudomonadati</taxon>
        <taxon>Bacteroidota</taxon>
        <taxon>Sphingobacteriia</taxon>
        <taxon>Sphingobacteriales</taxon>
        <taxon>Sphingobacteriaceae</taxon>
        <taxon>Pedobacter</taxon>
    </lineage>
</organism>
<evidence type="ECO:0000313" key="4">
    <source>
        <dbReference type="Proteomes" id="UP000642938"/>
    </source>
</evidence>
<evidence type="ECO:0000313" key="3">
    <source>
        <dbReference type="Proteomes" id="UP000532273"/>
    </source>
</evidence>
<proteinExistence type="predicted"/>
<keyword evidence="4" id="KW-1185">Reference proteome</keyword>
<evidence type="ECO:0000313" key="2">
    <source>
        <dbReference type="EMBL" id="MBB4109813.1"/>
    </source>
</evidence>
<reference evidence="1" key="4">
    <citation type="submission" date="2024-05" db="EMBL/GenBank/DDBJ databases">
        <authorList>
            <person name="Sun Q."/>
            <person name="Zhou Y."/>
        </authorList>
    </citation>
    <scope>NUCLEOTIDE SEQUENCE</scope>
    <source>
        <strain evidence="1">CGMCC 1.15287</strain>
    </source>
</reference>
<dbReference type="Proteomes" id="UP000642938">
    <property type="component" value="Unassembled WGS sequence"/>
</dbReference>
<dbReference type="EMBL" id="BMHZ01000003">
    <property type="protein sequence ID" value="GGH14384.1"/>
    <property type="molecule type" value="Genomic_DNA"/>
</dbReference>
<dbReference type="Proteomes" id="UP000532273">
    <property type="component" value="Unassembled WGS sequence"/>
</dbReference>
<dbReference type="SUPFAM" id="SSF55961">
    <property type="entry name" value="Bet v1-like"/>
    <property type="match status" value="1"/>
</dbReference>
<reference evidence="1" key="1">
    <citation type="journal article" date="2014" name="Int. J. Syst. Evol. Microbiol.">
        <title>Complete genome of a new Firmicutes species belonging to the dominant human colonic microbiota ('Ruminococcus bicirculans') reveals two chromosomes and a selective capacity to utilize plant glucans.</title>
        <authorList>
            <consortium name="NISC Comparative Sequencing Program"/>
            <person name="Wegmann U."/>
            <person name="Louis P."/>
            <person name="Goesmann A."/>
            <person name="Henrissat B."/>
            <person name="Duncan S.H."/>
            <person name="Flint H.J."/>
        </authorList>
    </citation>
    <scope>NUCLEOTIDE SEQUENCE</scope>
    <source>
        <strain evidence="1">CGMCC 1.15287</strain>
    </source>
</reference>
<reference evidence="4" key="2">
    <citation type="journal article" date="2019" name="Int. J. Syst. Evol. Microbiol.">
        <title>The Global Catalogue of Microorganisms (GCM) 10K type strain sequencing project: providing services to taxonomists for standard genome sequencing and annotation.</title>
        <authorList>
            <consortium name="The Broad Institute Genomics Platform"/>
            <consortium name="The Broad Institute Genome Sequencing Center for Infectious Disease"/>
            <person name="Wu L."/>
            <person name="Ma J."/>
        </authorList>
    </citation>
    <scope>NUCLEOTIDE SEQUENCE [LARGE SCALE GENOMIC DNA]</scope>
    <source>
        <strain evidence="4">CGMCC 1.15287</strain>
    </source>
</reference>
<evidence type="ECO:0000313" key="1">
    <source>
        <dbReference type="EMBL" id="GGH14384.1"/>
    </source>
</evidence>
<dbReference type="InterPro" id="IPR023393">
    <property type="entry name" value="START-like_dom_sf"/>
</dbReference>
<accession>A0A7W6KDK1</accession>
<reference evidence="2 3" key="3">
    <citation type="submission" date="2020-08" db="EMBL/GenBank/DDBJ databases">
        <title>Genomic Encyclopedia of Type Strains, Phase IV (KMG-IV): sequencing the most valuable type-strain genomes for metagenomic binning, comparative biology and taxonomic classification.</title>
        <authorList>
            <person name="Goeker M."/>
        </authorList>
    </citation>
    <scope>NUCLEOTIDE SEQUENCE [LARGE SCALE GENOMIC DNA]</scope>
    <source>
        <strain evidence="2 3">DSM 100774</strain>
    </source>
</reference>